<gene>
    <name evidence="3" type="ORF">M9978_14435</name>
</gene>
<evidence type="ECO:0000313" key="3">
    <source>
        <dbReference type="EMBL" id="MCP3731622.1"/>
    </source>
</evidence>
<dbReference type="InterPro" id="IPR001466">
    <property type="entry name" value="Beta-lactam-related"/>
</dbReference>
<dbReference type="Pfam" id="PF00144">
    <property type="entry name" value="Beta-lactamase"/>
    <property type="match status" value="1"/>
</dbReference>
<dbReference type="Gene3D" id="3.40.710.10">
    <property type="entry name" value="DD-peptidase/beta-lactamase superfamily"/>
    <property type="match status" value="1"/>
</dbReference>
<dbReference type="InterPro" id="IPR050789">
    <property type="entry name" value="Diverse_Enzym_Activities"/>
</dbReference>
<feature type="domain" description="Beta-lactamase-related" evidence="2">
    <location>
        <begin position="20"/>
        <end position="375"/>
    </location>
</feature>
<name>A0A9X2KME7_9SPHN</name>
<proteinExistence type="predicted"/>
<dbReference type="SUPFAM" id="SSF56601">
    <property type="entry name" value="beta-lactamase/transpeptidase-like"/>
    <property type="match status" value="1"/>
</dbReference>
<dbReference type="PANTHER" id="PTHR43283">
    <property type="entry name" value="BETA-LACTAMASE-RELATED"/>
    <property type="match status" value="1"/>
</dbReference>
<evidence type="ECO:0000313" key="4">
    <source>
        <dbReference type="Proteomes" id="UP001139451"/>
    </source>
</evidence>
<dbReference type="PANTHER" id="PTHR43283:SF3">
    <property type="entry name" value="BETA-LACTAMASE FAMILY PROTEIN (AFU_ORTHOLOGUE AFUA_5G07500)"/>
    <property type="match status" value="1"/>
</dbReference>
<organism evidence="3 4">
    <name type="scientific">Sphingomonas tagetis</name>
    <dbReference type="NCBI Taxonomy" id="2949092"/>
    <lineage>
        <taxon>Bacteria</taxon>
        <taxon>Pseudomonadati</taxon>
        <taxon>Pseudomonadota</taxon>
        <taxon>Alphaproteobacteria</taxon>
        <taxon>Sphingomonadales</taxon>
        <taxon>Sphingomonadaceae</taxon>
        <taxon>Sphingomonas</taxon>
    </lineage>
</organism>
<evidence type="ECO:0000256" key="1">
    <source>
        <dbReference type="SAM" id="MobiDB-lite"/>
    </source>
</evidence>
<sequence length="387" mass="41387">MRPFTLFALAMLIGGCAATGRPGAAVSAQVRVAFDAEAVTGARASGAADPVSGRRVTADDAVRVASISKLVVALGVMRMVEAGQLDLDRDVSAWLGWPLRNPAFPDVPVTLRQLLSHRSGLIDPEEYRVPLGEQLRAVVTRPGTWDAAHRPGAWFRYANIGFPVIASVMERAGGERFDRLMQRLVFEPLKLDACFNWSTCSDGKIARAVVLYRSTGEVALDDLDGKRPDCPVIAKAGCDLAGYQLGENGALFSPQGGLRASMRDLAVIGRMLLRNDGSFVKRESIAEIEWVGWRFDGANGDPSGGLYCQYGLAVTALPTAQAGCADDLFGDTRARVGHAGEAYGVRSGLWIDRAAGTGVAFFATATPPDSKGRSAFSREEERLARAK</sequence>
<reference evidence="3" key="1">
    <citation type="submission" date="2022-05" db="EMBL/GenBank/DDBJ databases">
        <title>Sphingomonas sp. strain MG17 Genome sequencing and assembly.</title>
        <authorList>
            <person name="Kim I."/>
        </authorList>
    </citation>
    <scope>NUCLEOTIDE SEQUENCE</scope>
    <source>
        <strain evidence="3">MG17</strain>
    </source>
</reference>
<dbReference type="EMBL" id="JAMLDX010000011">
    <property type="protein sequence ID" value="MCP3731622.1"/>
    <property type="molecule type" value="Genomic_DNA"/>
</dbReference>
<dbReference type="PROSITE" id="PS51257">
    <property type="entry name" value="PROKAR_LIPOPROTEIN"/>
    <property type="match status" value="1"/>
</dbReference>
<keyword evidence="4" id="KW-1185">Reference proteome</keyword>
<dbReference type="Proteomes" id="UP001139451">
    <property type="component" value="Unassembled WGS sequence"/>
</dbReference>
<feature type="compositionally biased region" description="Basic and acidic residues" evidence="1">
    <location>
        <begin position="370"/>
        <end position="387"/>
    </location>
</feature>
<dbReference type="InterPro" id="IPR012338">
    <property type="entry name" value="Beta-lactam/transpept-like"/>
</dbReference>
<feature type="region of interest" description="Disordered" evidence="1">
    <location>
        <begin position="367"/>
        <end position="387"/>
    </location>
</feature>
<protein>
    <submittedName>
        <fullName evidence="3">Beta-lactamase family protein</fullName>
    </submittedName>
</protein>
<comment type="caution">
    <text evidence="3">The sequence shown here is derived from an EMBL/GenBank/DDBJ whole genome shotgun (WGS) entry which is preliminary data.</text>
</comment>
<accession>A0A9X2KME7</accession>
<dbReference type="AlphaFoldDB" id="A0A9X2KME7"/>
<evidence type="ECO:0000259" key="2">
    <source>
        <dbReference type="Pfam" id="PF00144"/>
    </source>
</evidence>